<dbReference type="Proteomes" id="UP000276741">
    <property type="component" value="Chromosome"/>
</dbReference>
<keyword evidence="4" id="KW-1185">Reference proteome</keyword>
<accession>A0A348B4Z1</accession>
<reference evidence="3" key="4">
    <citation type="submission" date="2020-09" db="EMBL/GenBank/DDBJ databases">
        <authorList>
            <person name="Sun Q."/>
            <person name="Ohkuma M."/>
        </authorList>
    </citation>
    <scope>NUCLEOTIDE SEQUENCE</scope>
    <source>
        <strain evidence="3">JCM 31740</strain>
    </source>
</reference>
<keyword evidence="1" id="KW-0472">Membrane</keyword>
<proteinExistence type="predicted"/>
<dbReference type="EMBL" id="AP018553">
    <property type="protein sequence ID" value="BBD73243.1"/>
    <property type="molecule type" value="Genomic_DNA"/>
</dbReference>
<dbReference type="EMBL" id="BMQS01000003">
    <property type="protein sequence ID" value="GGT89654.1"/>
    <property type="molecule type" value="Genomic_DNA"/>
</dbReference>
<dbReference type="SUPFAM" id="SSF53850">
    <property type="entry name" value="Periplasmic binding protein-like II"/>
    <property type="match status" value="1"/>
</dbReference>
<keyword evidence="1" id="KW-0812">Transmembrane</keyword>
<dbReference type="Proteomes" id="UP000616143">
    <property type="component" value="Unassembled WGS sequence"/>
</dbReference>
<evidence type="ECO:0000313" key="2">
    <source>
        <dbReference type="EMBL" id="BBD73243.1"/>
    </source>
</evidence>
<sequence>MAKRKALSRTATWAIVAVIVIVVIVGGVFGYLATRPHVTTPTTTPTTPPPTPTNTSSQVVFYTWWATTGKVALEHLIPAFESVYPNYKVVPSLVPGAGGTNAKFAILALIEAGKPPATFQTHMGPEMISYVEAAPQGIKDFVNITPIAEQMGLIQHAVPAVLEAGSFNGTLLSMPVNVHRGSLLYVNWPLLKKYGLPFPYNFSTLVYDTEQLQAHGVSAWEIPGADGGWDQLNVWEDIFLSLAGPRLYNEITYGVLPMNSTVMHIINETDQYFLMFANTDYPGWQSITWTQGLTNLAQGKVAFQANGNWLTNYAYDFLNVTVVPATPQYLSMPNTTIVETPFPGTQNYYAIVIDSVGIPVGPSEQAGIALAKYWASWQGQQIWTKWKAVTFYDNVTTDYFNTPAQWYDYQALLHTPAQDFVYQLSDGGTFDDVFGQLTSGMLTYQEVGAVGTSAWLSTLNSSIHEEYQEWQAAAKLGLGFLGFPGHPFADYYPPWVNASDSSSSSTTWGGGYLILAAGSLVLGAVEVLRK</sequence>
<dbReference type="AlphaFoldDB" id="A0A348B4Z1"/>
<reference evidence="2" key="3">
    <citation type="journal article" date="2019" name="BMC Res. Notes">
        <title>Complete genome sequence of the Sulfodiicoccus acidiphilus strain HS-1T, the first crenarchaeon that lacks polB3, isolated from an acidic hot spring in Ohwaku-dani, Hakone, Japan.</title>
        <authorList>
            <person name="Sakai H.D."/>
            <person name="Kurosawa N."/>
        </authorList>
    </citation>
    <scope>NUCLEOTIDE SEQUENCE</scope>
    <source>
        <strain evidence="2">HS-1</strain>
    </source>
</reference>
<dbReference type="KEGG" id="sacd:HS1genome_1632"/>
<reference evidence="4" key="2">
    <citation type="submission" date="2018-04" db="EMBL/GenBank/DDBJ databases">
        <title>Complete genome sequence of Sulfodiicoccus acidiphilus strain HS-1.</title>
        <authorList>
            <person name="Sakai H.D."/>
            <person name="Kurosawa N."/>
        </authorList>
    </citation>
    <scope>NUCLEOTIDE SEQUENCE [LARGE SCALE GENOMIC DNA]</scope>
    <source>
        <strain evidence="4">HS-1</strain>
    </source>
</reference>
<dbReference type="InterPro" id="IPR054925">
    <property type="entry name" value="GlcS_GBP"/>
</dbReference>
<evidence type="ECO:0000313" key="4">
    <source>
        <dbReference type="Proteomes" id="UP000276741"/>
    </source>
</evidence>
<dbReference type="Gene3D" id="3.40.190.10">
    <property type="entry name" value="Periplasmic binding protein-like II"/>
    <property type="match status" value="2"/>
</dbReference>
<evidence type="ECO:0000313" key="3">
    <source>
        <dbReference type="EMBL" id="GGT89654.1"/>
    </source>
</evidence>
<organism evidence="2 4">
    <name type="scientific">Sulfodiicoccus acidiphilus</name>
    <dbReference type="NCBI Taxonomy" id="1670455"/>
    <lineage>
        <taxon>Archaea</taxon>
        <taxon>Thermoproteota</taxon>
        <taxon>Thermoprotei</taxon>
        <taxon>Sulfolobales</taxon>
        <taxon>Sulfolobaceae</taxon>
        <taxon>Sulfodiicoccus</taxon>
    </lineage>
</organism>
<dbReference type="GeneID" id="38667128"/>
<evidence type="ECO:0000256" key="1">
    <source>
        <dbReference type="SAM" id="Phobius"/>
    </source>
</evidence>
<dbReference type="NCBIfam" id="NF040930">
    <property type="entry name" value="ABC_arch_GlcS"/>
    <property type="match status" value="1"/>
</dbReference>
<keyword evidence="1" id="KW-1133">Transmembrane helix</keyword>
<name>A0A348B4Z1_9CREN</name>
<reference evidence="3" key="1">
    <citation type="journal article" date="2014" name="Int. J. Syst. Evol. Microbiol.">
        <title>Complete genome sequence of Corynebacterium casei LMG S-19264T (=DSM 44701T), isolated from a smear-ripened cheese.</title>
        <authorList>
            <consortium name="US DOE Joint Genome Institute (JGI-PGF)"/>
            <person name="Walter F."/>
            <person name="Albersmeier A."/>
            <person name="Kalinowski J."/>
            <person name="Ruckert C."/>
        </authorList>
    </citation>
    <scope>NUCLEOTIDE SEQUENCE</scope>
    <source>
        <strain evidence="3">JCM 31740</strain>
    </source>
</reference>
<dbReference type="RefSeq" id="WP_126450361.1">
    <property type="nucleotide sequence ID" value="NZ_AP018553.1"/>
</dbReference>
<gene>
    <name evidence="3" type="ORF">GCM10007116_04380</name>
    <name evidence="2" type="ORF">HS1genome_1632</name>
</gene>
<dbReference type="OrthoDB" id="18176at2157"/>
<feature type="transmembrane region" description="Helical" evidence="1">
    <location>
        <begin position="12"/>
        <end position="33"/>
    </location>
</feature>
<evidence type="ECO:0008006" key="5">
    <source>
        <dbReference type="Google" id="ProtNLM"/>
    </source>
</evidence>
<protein>
    <recommendedName>
        <fullName evidence="5">ABC transporter substrate-binding protein</fullName>
    </recommendedName>
</protein>